<accession>A0A3B0BUK1</accession>
<dbReference type="SUPFAM" id="SSF56601">
    <property type="entry name" value="beta-lactamase/transpeptidase-like"/>
    <property type="match status" value="1"/>
</dbReference>
<organism evidence="4 5">
    <name type="scientific">Paenibacillus ginsengarvi</name>
    <dbReference type="NCBI Taxonomy" id="400777"/>
    <lineage>
        <taxon>Bacteria</taxon>
        <taxon>Bacillati</taxon>
        <taxon>Bacillota</taxon>
        <taxon>Bacilli</taxon>
        <taxon>Bacillales</taxon>
        <taxon>Paenibacillaceae</taxon>
        <taxon>Paenibacillus</taxon>
    </lineage>
</organism>
<dbReference type="Gene3D" id="3.40.710.10">
    <property type="entry name" value="DD-peptidase/beta-lactamase superfamily"/>
    <property type="match status" value="1"/>
</dbReference>
<dbReference type="RefSeq" id="WP_120749990.1">
    <property type="nucleotide sequence ID" value="NZ_RBAH01000021.1"/>
</dbReference>
<dbReference type="AlphaFoldDB" id="A0A3B0BUK1"/>
<dbReference type="InterPro" id="IPR012338">
    <property type="entry name" value="Beta-lactam/transpept-like"/>
</dbReference>
<keyword evidence="4" id="KW-0378">Hydrolase</keyword>
<reference evidence="4 5" key="1">
    <citation type="journal article" date="2007" name="Int. J. Syst. Evol. Microbiol.">
        <title>Paenibacillus ginsengarvi sp. nov., isolated from soil from ginseng cultivation.</title>
        <authorList>
            <person name="Yoon M.H."/>
            <person name="Ten L.N."/>
            <person name="Im W.T."/>
        </authorList>
    </citation>
    <scope>NUCLEOTIDE SEQUENCE [LARGE SCALE GENOMIC DNA]</scope>
    <source>
        <strain evidence="4 5">KCTC 13059</strain>
    </source>
</reference>
<dbReference type="Pfam" id="PF00144">
    <property type="entry name" value="Beta-lactamase"/>
    <property type="match status" value="1"/>
</dbReference>
<evidence type="ECO:0000313" key="5">
    <source>
        <dbReference type="Proteomes" id="UP000282311"/>
    </source>
</evidence>
<keyword evidence="5" id="KW-1185">Reference proteome</keyword>
<proteinExistence type="predicted"/>
<protein>
    <submittedName>
        <fullName evidence="4">Class A beta-lactamase-related serine hydrolase</fullName>
    </submittedName>
</protein>
<gene>
    <name evidence="4" type="ORF">D7M11_25000</name>
</gene>
<evidence type="ECO:0000256" key="2">
    <source>
        <dbReference type="ARBA" id="ARBA00023136"/>
    </source>
</evidence>
<dbReference type="PANTHER" id="PTHR46825">
    <property type="entry name" value="D-ALANYL-D-ALANINE-CARBOXYPEPTIDASE/ENDOPEPTIDASE AMPH"/>
    <property type="match status" value="1"/>
</dbReference>
<dbReference type="OrthoDB" id="9803467at2"/>
<comment type="caution">
    <text evidence="4">The sequence shown here is derived from an EMBL/GenBank/DDBJ whole genome shotgun (WGS) entry which is preliminary data.</text>
</comment>
<evidence type="ECO:0000259" key="3">
    <source>
        <dbReference type="Pfam" id="PF00144"/>
    </source>
</evidence>
<dbReference type="Proteomes" id="UP000282311">
    <property type="component" value="Unassembled WGS sequence"/>
</dbReference>
<feature type="domain" description="Beta-lactamase-related" evidence="3">
    <location>
        <begin position="17"/>
        <end position="333"/>
    </location>
</feature>
<dbReference type="GO" id="GO:0016787">
    <property type="term" value="F:hydrolase activity"/>
    <property type="evidence" value="ECO:0007669"/>
    <property type="project" value="UniProtKB-KW"/>
</dbReference>
<evidence type="ECO:0000313" key="4">
    <source>
        <dbReference type="EMBL" id="RKN76058.1"/>
    </source>
</evidence>
<comment type="subcellular location">
    <subcellularLocation>
        <location evidence="1">Membrane</location>
    </subcellularLocation>
</comment>
<dbReference type="PANTHER" id="PTHR46825:SF11">
    <property type="entry name" value="PENICILLIN-BINDING PROTEIN 4"/>
    <property type="match status" value="1"/>
</dbReference>
<sequence>MDFRQMTISETGLHELNSYIEGLVAEDKFSGSVLVARHGEVLYKKAFGMANKGYGIPNATETKFNLGSINKMFTAVSIMKLAENGLIDLDDVIGKYLPNLPKEYADKITIHQLLTHTSGTGLYWNEKFKAKFTQLKTVTDYIPLFIDDPLLFEPGIKCTYSNSGYILLGAVIESISGKDYFTFVKETVYDPANMYNTDCFDLEYDVPNLAIGYTRFGTQDGGPWRNNVFLHVVKGGPAGGGYSTVEDLLKFDIALRTNKLLSPEWTELATTDKLQAYGEPGKRMQYGYGFMDVRIHGERIIGHNGGFPGVSALLHMYLHSGYTLALLSNYDTERGVMNVHLKFDELIFEKQK</sequence>
<dbReference type="InterPro" id="IPR050491">
    <property type="entry name" value="AmpC-like"/>
</dbReference>
<dbReference type="GO" id="GO:0016020">
    <property type="term" value="C:membrane"/>
    <property type="evidence" value="ECO:0007669"/>
    <property type="project" value="UniProtKB-SubCell"/>
</dbReference>
<evidence type="ECO:0000256" key="1">
    <source>
        <dbReference type="ARBA" id="ARBA00004370"/>
    </source>
</evidence>
<keyword evidence="2" id="KW-0472">Membrane</keyword>
<dbReference type="EMBL" id="RBAH01000021">
    <property type="protein sequence ID" value="RKN76058.1"/>
    <property type="molecule type" value="Genomic_DNA"/>
</dbReference>
<name>A0A3B0BUK1_9BACL</name>
<dbReference type="InterPro" id="IPR001466">
    <property type="entry name" value="Beta-lactam-related"/>
</dbReference>